<dbReference type="OrthoDB" id="10480987at2759"/>
<evidence type="ECO:0000256" key="1">
    <source>
        <dbReference type="SAM" id="MobiDB-lite"/>
    </source>
</evidence>
<protein>
    <submittedName>
        <fullName evidence="2">Uncharacterized protein</fullName>
    </submittedName>
</protein>
<feature type="compositionally biased region" description="Basic and acidic residues" evidence="1">
    <location>
        <begin position="457"/>
        <end position="473"/>
    </location>
</feature>
<feature type="compositionally biased region" description="Pro residues" evidence="1">
    <location>
        <begin position="155"/>
        <end position="188"/>
    </location>
</feature>
<sequence>MNSPPNSSASNLPFGLPPDVSTFLPKAEAINAITGQRFQENAEARVLGNQSQEWHYQEHKHSGRYFETSNQGVGYENTSQSCQNESSGNVSTIGDCGTEQREVKVYLCEPRLNRKNGGQDLHNPHVTNHHDWITCGQGSEMTADSWTKQVQEKPFVPPLPDLPLLNPSPPPPPLPSLPPIPTSPPPILSPSQEPMPALPISGPSRGHPTAGHLGMKWKPKVASYQIFQPETDTASSKWNTLSTGRISRDHSTPMVPCLLSIPFPVYCINCNEYGHETRQCFIINSVKQQNKRKSEEESQGCCKRTRKGNHAIGCSSLTTLTREIGSSTEKPGISRWATGANAVAQLVGRKTPVVRISVDNNAVAASSSKMEESLQESFVTQKNIANATISTASSQSLIYEDEINQLIASGIHTLKEMIDALPSEKSNSSFLNTIPTPNVAETDVTNINSNMSAERSAWSKDGQKGNEKEKTSKNGDNADSQVCNICQKTKGGHVQGCFNSKKVRSLRNREKLRCEELAKKMQMRSEWFSENLKMMRSEVSFPAMPVEPPSQERPKKRPEEDELLARVEFIKRIPREELEEMVLRYIYFFEANKRNEAEELIIAKRKVLNMQNQINMLQYRLKREYKKRANQTSKPTCTIGTQVQSNDFDTSGQPNIPLPVKSLPPVHIKVEKTEVNILPPSSELSTSKEDISNRTCLPSSVGNSDVAQLPCDPIVSSINTTNKIVVKVEKQCMPTLRDNSLHPEKNGEHQETTVTPRIQLPLQKSTVTDADIPYGKPALNVKNTAASSLGHPPKQLPSPADPINPSAKKNQSSKERPTNSTIGRVIRHVEQQRASSSSTLQAELSTLSASMTPQRQQPSTASSSSLLNQQSYVCNYEIQQKSQRTESVQSDFRPMKSEYIKIEANKPSEATGTPRQRSDMHALGSRELPIQIE</sequence>
<feature type="region of interest" description="Disordered" evidence="1">
    <location>
        <begin position="784"/>
        <end position="824"/>
    </location>
</feature>
<feature type="region of interest" description="Disordered" evidence="1">
    <location>
        <begin position="904"/>
        <end position="933"/>
    </location>
</feature>
<evidence type="ECO:0000313" key="2">
    <source>
        <dbReference type="EMBL" id="JAJ07231.1"/>
    </source>
</evidence>
<name>A0A0P4ZCS5_9CRUS</name>
<organism evidence="2">
    <name type="scientific">Daphnia magna</name>
    <dbReference type="NCBI Taxonomy" id="35525"/>
    <lineage>
        <taxon>Eukaryota</taxon>
        <taxon>Metazoa</taxon>
        <taxon>Ecdysozoa</taxon>
        <taxon>Arthropoda</taxon>
        <taxon>Crustacea</taxon>
        <taxon>Branchiopoda</taxon>
        <taxon>Diplostraca</taxon>
        <taxon>Cladocera</taxon>
        <taxon>Anomopoda</taxon>
        <taxon>Daphniidae</taxon>
        <taxon>Daphnia</taxon>
    </lineage>
</organism>
<feature type="compositionally biased region" description="Polar residues" evidence="1">
    <location>
        <begin position="67"/>
        <end position="92"/>
    </location>
</feature>
<proteinExistence type="predicted"/>
<feature type="region of interest" description="Disordered" evidence="1">
    <location>
        <begin position="453"/>
        <end position="480"/>
    </location>
</feature>
<reference evidence="2" key="1">
    <citation type="submission" date="2015-10" db="EMBL/GenBank/DDBJ databases">
        <title>Daphnia magna gene sets from two clonal populations assembled and annotated with EvidentialGene.</title>
        <authorList>
            <person name="Gilbert D."/>
            <person name="Podicheti R."/>
            <person name="Orsini L."/>
            <person name="Colbourne J."/>
            <person name="Pfrender M."/>
        </authorList>
    </citation>
    <scope>NUCLEOTIDE SEQUENCE</scope>
</reference>
<feature type="region of interest" description="Disordered" evidence="1">
    <location>
        <begin position="736"/>
        <end position="759"/>
    </location>
</feature>
<dbReference type="InterPro" id="IPR001878">
    <property type="entry name" value="Znf_CCHC"/>
</dbReference>
<dbReference type="GO" id="GO:0003676">
    <property type="term" value="F:nucleic acid binding"/>
    <property type="evidence" value="ECO:0007669"/>
    <property type="project" value="InterPro"/>
</dbReference>
<reference evidence="2" key="2">
    <citation type="submission" date="2015-10" db="EMBL/GenBank/DDBJ databases">
        <authorList>
            <person name="Gilbert D.G."/>
        </authorList>
    </citation>
    <scope>NUCLEOTIDE SEQUENCE</scope>
</reference>
<feature type="region of interest" description="Disordered" evidence="1">
    <location>
        <begin position="67"/>
        <end position="93"/>
    </location>
</feature>
<dbReference type="GO" id="GO:0008270">
    <property type="term" value="F:zinc ion binding"/>
    <property type="evidence" value="ECO:0007669"/>
    <property type="project" value="InterPro"/>
</dbReference>
<dbReference type="AlphaFoldDB" id="A0A0P4ZCS5"/>
<feature type="region of interest" description="Disordered" evidence="1">
    <location>
        <begin position="153"/>
        <end position="208"/>
    </location>
</feature>
<dbReference type="EMBL" id="GDIP01216171">
    <property type="protein sequence ID" value="JAJ07231.1"/>
    <property type="molecule type" value="Transcribed_RNA"/>
</dbReference>
<feature type="compositionally biased region" description="Basic and acidic residues" evidence="1">
    <location>
        <begin position="739"/>
        <end position="751"/>
    </location>
</feature>
<accession>A0A0P4ZCS5</accession>
<dbReference type="PROSITE" id="PS50158">
    <property type="entry name" value="ZF_CCHC"/>
    <property type="match status" value="1"/>
</dbReference>